<evidence type="ECO:0000259" key="4">
    <source>
        <dbReference type="Pfam" id="PF00048"/>
    </source>
</evidence>
<comment type="caution">
    <text evidence="5">The sequence shown here is derived from an EMBL/GenBank/DDBJ whole genome shotgun (WGS) entry which is preliminary data.</text>
</comment>
<dbReference type="InterPro" id="IPR001811">
    <property type="entry name" value="Chemokine_IL8-like_dom"/>
</dbReference>
<evidence type="ECO:0000256" key="1">
    <source>
        <dbReference type="ARBA" id="ARBA00022514"/>
    </source>
</evidence>
<keyword evidence="2" id="KW-0812">Transmembrane</keyword>
<dbReference type="SUPFAM" id="SSF54117">
    <property type="entry name" value="Interleukin 8-like chemokines"/>
    <property type="match status" value="1"/>
</dbReference>
<keyword evidence="2" id="KW-0472">Membrane</keyword>
<keyword evidence="6" id="KW-1185">Reference proteome</keyword>
<dbReference type="EMBL" id="QNUK01000882">
    <property type="protein sequence ID" value="KAF5888994.1"/>
    <property type="molecule type" value="Genomic_DNA"/>
</dbReference>
<dbReference type="AlphaFoldDB" id="A0A8J4TD59"/>
<organism evidence="5 6">
    <name type="scientific">Clarias magur</name>
    <name type="common">Asian catfish</name>
    <name type="synonym">Macropteronotus magur</name>
    <dbReference type="NCBI Taxonomy" id="1594786"/>
    <lineage>
        <taxon>Eukaryota</taxon>
        <taxon>Metazoa</taxon>
        <taxon>Chordata</taxon>
        <taxon>Craniata</taxon>
        <taxon>Vertebrata</taxon>
        <taxon>Euteleostomi</taxon>
        <taxon>Actinopterygii</taxon>
        <taxon>Neopterygii</taxon>
        <taxon>Teleostei</taxon>
        <taxon>Ostariophysi</taxon>
        <taxon>Siluriformes</taxon>
        <taxon>Clariidae</taxon>
        <taxon>Clarias</taxon>
    </lineage>
</organism>
<evidence type="ECO:0000313" key="5">
    <source>
        <dbReference type="EMBL" id="KAF5888994.1"/>
    </source>
</evidence>
<feature type="transmembrane region" description="Helical" evidence="2">
    <location>
        <begin position="85"/>
        <end position="104"/>
    </location>
</feature>
<feature type="domain" description="Chemokine interleukin-8-like" evidence="4">
    <location>
        <begin position="31"/>
        <end position="65"/>
    </location>
</feature>
<dbReference type="GO" id="GO:0006955">
    <property type="term" value="P:immune response"/>
    <property type="evidence" value="ECO:0007669"/>
    <property type="project" value="InterPro"/>
</dbReference>
<dbReference type="Gene3D" id="2.40.50.40">
    <property type="match status" value="1"/>
</dbReference>
<sequence length="145" mass="16225">MKASCVLFLLGFVIIAEFSSKVQPFIIDVGKCCFKFVHGIIPPDQVRTVEKTDSHCYKHGFFVTLSDGSLVKKRPDLYPSAEDMTMTRAVFLSLGFVLIVALSVDAMPARAMNHGPCCFKFYTEDIDIDVLKVERTDSRCSQQGF</sequence>
<keyword evidence="3" id="KW-0732">Signal</keyword>
<evidence type="ECO:0000313" key="6">
    <source>
        <dbReference type="Proteomes" id="UP000727407"/>
    </source>
</evidence>
<evidence type="ECO:0000256" key="2">
    <source>
        <dbReference type="SAM" id="Phobius"/>
    </source>
</evidence>
<name>A0A8J4TD59_CLAMG</name>
<accession>A0A8J4TD59</accession>
<gene>
    <name evidence="5" type="ORF">DAT39_021307</name>
</gene>
<feature type="signal peptide" evidence="3">
    <location>
        <begin position="1"/>
        <end position="24"/>
    </location>
</feature>
<feature type="non-terminal residue" evidence="5">
    <location>
        <position position="145"/>
    </location>
</feature>
<dbReference type="Pfam" id="PF00048">
    <property type="entry name" value="IL8"/>
    <property type="match status" value="1"/>
</dbReference>
<protein>
    <submittedName>
        <fullName evidence="5">C-C motif chemokine 13-like</fullName>
    </submittedName>
</protein>
<dbReference type="GO" id="GO:0005615">
    <property type="term" value="C:extracellular space"/>
    <property type="evidence" value="ECO:0007669"/>
    <property type="project" value="UniProtKB-KW"/>
</dbReference>
<reference evidence="5" key="1">
    <citation type="submission" date="2020-07" db="EMBL/GenBank/DDBJ databases">
        <title>Clarias magur genome sequencing, assembly and annotation.</title>
        <authorList>
            <person name="Kushwaha B."/>
            <person name="Kumar R."/>
            <person name="Das P."/>
            <person name="Joshi C.G."/>
            <person name="Kumar D."/>
            <person name="Nagpure N.S."/>
            <person name="Pandey M."/>
            <person name="Agarwal S."/>
            <person name="Srivastava S."/>
            <person name="Singh M."/>
            <person name="Sahoo L."/>
            <person name="Jayasankar P."/>
            <person name="Meher P.K."/>
            <person name="Koringa P.G."/>
            <person name="Iquebal M.A."/>
            <person name="Das S.P."/>
            <person name="Bit A."/>
            <person name="Patnaik S."/>
            <person name="Patel N."/>
            <person name="Shah T.M."/>
            <person name="Hinsu A."/>
            <person name="Jena J.K."/>
        </authorList>
    </citation>
    <scope>NUCLEOTIDE SEQUENCE</scope>
    <source>
        <strain evidence="5">CIFAMagur01</strain>
        <tissue evidence="5">Testis</tissue>
    </source>
</reference>
<dbReference type="GO" id="GO:0008009">
    <property type="term" value="F:chemokine activity"/>
    <property type="evidence" value="ECO:0007669"/>
    <property type="project" value="InterPro"/>
</dbReference>
<proteinExistence type="predicted"/>
<feature type="chain" id="PRO_5035196087" evidence="3">
    <location>
        <begin position="25"/>
        <end position="145"/>
    </location>
</feature>
<dbReference type="Proteomes" id="UP000727407">
    <property type="component" value="Unassembled WGS sequence"/>
</dbReference>
<keyword evidence="2" id="KW-1133">Transmembrane helix</keyword>
<keyword evidence="1" id="KW-0202">Cytokine</keyword>
<evidence type="ECO:0000256" key="3">
    <source>
        <dbReference type="SAM" id="SignalP"/>
    </source>
</evidence>
<dbReference type="InterPro" id="IPR036048">
    <property type="entry name" value="Interleukin_8-like_sf"/>
</dbReference>